<protein>
    <submittedName>
        <fullName evidence="2">Uncharacterized protein</fullName>
    </submittedName>
</protein>
<evidence type="ECO:0000313" key="2">
    <source>
        <dbReference type="EnsemblMetazoa" id="Aqu2.1.19062_001"/>
    </source>
</evidence>
<feature type="compositionally biased region" description="Basic and acidic residues" evidence="1">
    <location>
        <begin position="99"/>
        <end position="108"/>
    </location>
</feature>
<proteinExistence type="predicted"/>
<organism evidence="2">
    <name type="scientific">Amphimedon queenslandica</name>
    <name type="common">Sponge</name>
    <dbReference type="NCBI Taxonomy" id="400682"/>
    <lineage>
        <taxon>Eukaryota</taxon>
        <taxon>Metazoa</taxon>
        <taxon>Porifera</taxon>
        <taxon>Demospongiae</taxon>
        <taxon>Heteroscleromorpha</taxon>
        <taxon>Haplosclerida</taxon>
        <taxon>Niphatidae</taxon>
        <taxon>Amphimedon</taxon>
    </lineage>
</organism>
<sequence length="126" mass="14330">MPRGRKARVTEAEAEGSTPTVKELLEIMEQDRKRQEAQQKEQEEKRSKEHRELLHALAGLTTKRHEQRKRRVRDASEEIEGDEHSSTGESENESGGEEEDRRRVKGREPALSGSQVHIVGQMSSGC</sequence>
<feature type="compositionally biased region" description="Basic and acidic residues" evidence="1">
    <location>
        <begin position="23"/>
        <end position="54"/>
    </location>
</feature>
<feature type="region of interest" description="Disordered" evidence="1">
    <location>
        <begin position="1"/>
        <end position="126"/>
    </location>
</feature>
<name>A0A1X7TV33_AMPQE</name>
<dbReference type="EnsemblMetazoa" id="Aqu2.1.19062_001">
    <property type="protein sequence ID" value="Aqu2.1.19062_001"/>
    <property type="gene ID" value="Aqu2.1.19062"/>
</dbReference>
<dbReference type="InParanoid" id="A0A1X7TV33"/>
<dbReference type="AlphaFoldDB" id="A0A1X7TV33"/>
<evidence type="ECO:0000256" key="1">
    <source>
        <dbReference type="SAM" id="MobiDB-lite"/>
    </source>
</evidence>
<accession>A0A1X7TV33</accession>
<reference evidence="2" key="1">
    <citation type="submission" date="2017-05" db="UniProtKB">
        <authorList>
            <consortium name="EnsemblMetazoa"/>
        </authorList>
    </citation>
    <scope>IDENTIFICATION</scope>
</reference>